<keyword evidence="2" id="KW-0256">Endoplasmic reticulum</keyword>
<dbReference type="UniPathway" id="UPA00378"/>
<dbReference type="PANTHER" id="PTHR11247:SF1">
    <property type="entry name" value="DOLICHYLDIPHOSPHATASE 1"/>
    <property type="match status" value="1"/>
</dbReference>
<dbReference type="GO" id="GO:0005789">
    <property type="term" value="C:endoplasmic reticulum membrane"/>
    <property type="evidence" value="ECO:0007669"/>
    <property type="project" value="UniProtKB-SubCell"/>
</dbReference>
<comment type="caution">
    <text evidence="3">The sequence shown here is derived from an EMBL/GenBank/DDBJ whole genome shotgun (WGS) entry which is preliminary data.</text>
</comment>
<keyword evidence="4" id="KW-1185">Reference proteome</keyword>
<evidence type="ECO:0000256" key="1">
    <source>
        <dbReference type="ARBA" id="ARBA00022801"/>
    </source>
</evidence>
<protein>
    <recommendedName>
        <fullName evidence="2">Dolichyldiphosphatase</fullName>
        <ecNumber evidence="2">3.6.1.43</ecNumber>
    </recommendedName>
</protein>
<keyword evidence="2" id="KW-0812">Transmembrane</keyword>
<feature type="transmembrane region" description="Helical" evidence="2">
    <location>
        <begin position="26"/>
        <end position="49"/>
    </location>
</feature>
<evidence type="ECO:0000313" key="4">
    <source>
        <dbReference type="Proteomes" id="UP000193560"/>
    </source>
</evidence>
<comment type="caution">
    <text evidence="2">Lacks conserved residue(s) required for the propagation of feature annotation.</text>
</comment>
<dbReference type="InterPro" id="IPR036938">
    <property type="entry name" value="PAP2/HPO_sf"/>
</dbReference>
<keyword evidence="2" id="KW-0472">Membrane</keyword>
<reference evidence="3 4" key="1">
    <citation type="submission" date="2016-07" db="EMBL/GenBank/DDBJ databases">
        <title>Pervasive Adenine N6-methylation of Active Genes in Fungi.</title>
        <authorList>
            <consortium name="DOE Joint Genome Institute"/>
            <person name="Mondo S.J."/>
            <person name="Dannebaum R.O."/>
            <person name="Kuo R.C."/>
            <person name="Labutti K."/>
            <person name="Haridas S."/>
            <person name="Kuo A."/>
            <person name="Salamov A."/>
            <person name="Ahrendt S.R."/>
            <person name="Lipzen A."/>
            <person name="Sullivan W."/>
            <person name="Andreopoulos W.B."/>
            <person name="Clum A."/>
            <person name="Lindquist E."/>
            <person name="Daum C."/>
            <person name="Ramamoorthy G.K."/>
            <person name="Gryganskyi A."/>
            <person name="Culley D."/>
            <person name="Magnuson J.K."/>
            <person name="James T.Y."/>
            <person name="O'Malley M.A."/>
            <person name="Stajich J.E."/>
            <person name="Spatafora J.W."/>
            <person name="Visel A."/>
            <person name="Grigoriev I.V."/>
        </authorList>
    </citation>
    <scope>NUCLEOTIDE SEQUENCE [LARGE SCALE GENOMIC DNA]</scope>
    <source>
        <strain evidence="3 4">NRRL 1336</strain>
    </source>
</reference>
<sequence length="181" mass="20448">MPHIPSGDALASLSLTHVQFDANDPIAYAFAYITLAPIAILVFYASIAVSRREVVSILMLLGQLTNELVNALLKEYFQISRPYDHLGTGYGMPSSHSQFVWYFTTFVIIGSLVGVVFGLIWYMAMEGARTMGLVDIVLNTSLAQWLLLRDMRNIDNVLEWEYQNWVTWQASVSRNKISKVH</sequence>
<feature type="transmembrane region" description="Helical" evidence="2">
    <location>
        <begin position="99"/>
        <end position="124"/>
    </location>
</feature>
<keyword evidence="1 2" id="KW-0378">Hydrolase</keyword>
<dbReference type="AlphaFoldDB" id="A0A1X2IPC1"/>
<evidence type="ECO:0000256" key="2">
    <source>
        <dbReference type="RuleBase" id="RU367078"/>
    </source>
</evidence>
<comment type="similarity">
    <text evidence="2">Belongs to the dolichyldiphosphatase family.</text>
</comment>
<dbReference type="PANTHER" id="PTHR11247">
    <property type="entry name" value="PALMITOYL-PROTEIN THIOESTERASE/DOLICHYLDIPHOSPHATASE 1"/>
    <property type="match status" value="1"/>
</dbReference>
<dbReference type="GO" id="GO:0008610">
    <property type="term" value="P:lipid biosynthetic process"/>
    <property type="evidence" value="ECO:0007669"/>
    <property type="project" value="TreeGrafter"/>
</dbReference>
<organism evidence="3 4">
    <name type="scientific">Absidia repens</name>
    <dbReference type="NCBI Taxonomy" id="90262"/>
    <lineage>
        <taxon>Eukaryota</taxon>
        <taxon>Fungi</taxon>
        <taxon>Fungi incertae sedis</taxon>
        <taxon>Mucoromycota</taxon>
        <taxon>Mucoromycotina</taxon>
        <taxon>Mucoromycetes</taxon>
        <taxon>Mucorales</taxon>
        <taxon>Cunninghamellaceae</taxon>
        <taxon>Absidia</taxon>
    </lineage>
</organism>
<evidence type="ECO:0000313" key="3">
    <source>
        <dbReference type="EMBL" id="ORZ19850.1"/>
    </source>
</evidence>
<dbReference type="EMBL" id="MCGE01000007">
    <property type="protein sequence ID" value="ORZ19850.1"/>
    <property type="molecule type" value="Genomic_DNA"/>
</dbReference>
<dbReference type="Proteomes" id="UP000193560">
    <property type="component" value="Unassembled WGS sequence"/>
</dbReference>
<dbReference type="OrthoDB" id="302705at2759"/>
<dbReference type="GO" id="GO:0006487">
    <property type="term" value="P:protein N-linked glycosylation"/>
    <property type="evidence" value="ECO:0007669"/>
    <property type="project" value="UniProtKB-UniRule"/>
</dbReference>
<proteinExistence type="inferred from homology"/>
<accession>A0A1X2IPC1</accession>
<keyword evidence="2" id="KW-1133">Transmembrane helix</keyword>
<gene>
    <name evidence="3" type="ORF">BCR42DRAFT_459959</name>
</gene>
<comment type="pathway">
    <text evidence="2">Protein modification; protein glycosylation.</text>
</comment>
<dbReference type="STRING" id="90262.A0A1X2IPC1"/>
<dbReference type="EC" id="3.6.1.43" evidence="2"/>
<comment type="subcellular location">
    <subcellularLocation>
        <location evidence="2">Endoplasmic reticulum membrane</location>
        <topology evidence="2">Multi-pass membrane protein</topology>
    </subcellularLocation>
</comment>
<dbReference type="SUPFAM" id="SSF48317">
    <property type="entry name" value="Acid phosphatase/Vanadium-dependent haloperoxidase"/>
    <property type="match status" value="1"/>
</dbReference>
<dbReference type="GO" id="GO:0047874">
    <property type="term" value="F:dolichyldiphosphatase activity"/>
    <property type="evidence" value="ECO:0007669"/>
    <property type="project" value="UniProtKB-UniRule"/>
</dbReference>
<comment type="function">
    <text evidence="2">Required for efficient N-glycosylation. Necessary for maintaining optimal levels of dolichol-linked oligosaccharides. Hydrolyzes dolichyl pyrophosphate at a very high rate and dolichyl monophosphate at a much lower rate. Does not act on phosphatidate.</text>
</comment>
<comment type="catalytic activity">
    <reaction evidence="2">
        <text>a di-trans,poly-cis-dolichyl diphosphate + H2O = a di-trans,poly-cis-dolichyl phosphate + phosphate + H(+)</text>
        <dbReference type="Rhea" id="RHEA:14385"/>
        <dbReference type="Rhea" id="RHEA-COMP:19498"/>
        <dbReference type="Rhea" id="RHEA-COMP:19506"/>
        <dbReference type="ChEBI" id="CHEBI:15377"/>
        <dbReference type="ChEBI" id="CHEBI:15378"/>
        <dbReference type="ChEBI" id="CHEBI:43474"/>
        <dbReference type="ChEBI" id="CHEBI:57497"/>
        <dbReference type="ChEBI" id="CHEBI:57683"/>
        <dbReference type="EC" id="3.6.1.43"/>
    </reaction>
</comment>
<name>A0A1X2IPC1_9FUNG</name>